<protein>
    <recommendedName>
        <fullName evidence="5">protein adenylyltransferase</fullName>
        <ecNumber evidence="5">2.7.7.108</ecNumber>
    </recommendedName>
</protein>
<evidence type="ECO:0000259" key="8">
    <source>
        <dbReference type="PROSITE" id="PS51459"/>
    </source>
</evidence>
<dbReference type="PROSITE" id="PS51459">
    <property type="entry name" value="FIDO"/>
    <property type="match status" value="1"/>
</dbReference>
<comment type="catalytic activity">
    <reaction evidence="6">
        <text>L-threonyl-[protein] + ATP = 3-O-(5'-adenylyl)-L-threonyl-[protein] + diphosphate</text>
        <dbReference type="Rhea" id="RHEA:54292"/>
        <dbReference type="Rhea" id="RHEA-COMP:11060"/>
        <dbReference type="Rhea" id="RHEA-COMP:13847"/>
        <dbReference type="ChEBI" id="CHEBI:30013"/>
        <dbReference type="ChEBI" id="CHEBI:30616"/>
        <dbReference type="ChEBI" id="CHEBI:33019"/>
        <dbReference type="ChEBI" id="CHEBI:138113"/>
        <dbReference type="EC" id="2.7.7.108"/>
    </reaction>
</comment>
<feature type="domain" description="Fido" evidence="8">
    <location>
        <begin position="56"/>
        <end position="188"/>
    </location>
</feature>
<reference evidence="9 10" key="1">
    <citation type="submission" date="2017-05" db="EMBL/GenBank/DDBJ databases">
        <title>Lactobacillus johnsonii from commercial turkeys.</title>
        <authorList>
            <person name="Johnson T.J."/>
            <person name="Youmans B."/>
        </authorList>
    </citation>
    <scope>NUCLEOTIDE SEQUENCE [LARGE SCALE GENOMIC DNA]</scope>
    <source>
        <strain evidence="9 10">UMNLJ114</strain>
    </source>
</reference>
<dbReference type="EC" id="2.7.7.108" evidence="5"/>
<keyword evidence="1" id="KW-0808">Transferase</keyword>
<dbReference type="PANTHER" id="PTHR39560">
    <property type="entry name" value="PROTEIN ADENYLYLTRANSFERASE FIC-RELATED"/>
    <property type="match status" value="1"/>
</dbReference>
<dbReference type="InterPro" id="IPR003812">
    <property type="entry name" value="Fido"/>
</dbReference>
<dbReference type="InterPro" id="IPR036597">
    <property type="entry name" value="Fido-like_dom_sf"/>
</dbReference>
<comment type="catalytic activity">
    <reaction evidence="7">
        <text>L-tyrosyl-[protein] + ATP = O-(5'-adenylyl)-L-tyrosyl-[protein] + diphosphate</text>
        <dbReference type="Rhea" id="RHEA:54288"/>
        <dbReference type="Rhea" id="RHEA-COMP:10136"/>
        <dbReference type="Rhea" id="RHEA-COMP:13846"/>
        <dbReference type="ChEBI" id="CHEBI:30616"/>
        <dbReference type="ChEBI" id="CHEBI:33019"/>
        <dbReference type="ChEBI" id="CHEBI:46858"/>
        <dbReference type="ChEBI" id="CHEBI:83624"/>
        <dbReference type="EC" id="2.7.7.108"/>
    </reaction>
</comment>
<dbReference type="GO" id="GO:0051302">
    <property type="term" value="P:regulation of cell division"/>
    <property type="evidence" value="ECO:0007669"/>
    <property type="project" value="TreeGrafter"/>
</dbReference>
<organism evidence="9 10">
    <name type="scientific">Lactobacillus johnsonii</name>
    <dbReference type="NCBI Taxonomy" id="33959"/>
    <lineage>
        <taxon>Bacteria</taxon>
        <taxon>Bacillati</taxon>
        <taxon>Bacillota</taxon>
        <taxon>Bacilli</taxon>
        <taxon>Lactobacillales</taxon>
        <taxon>Lactobacillaceae</taxon>
        <taxon>Lactobacillus</taxon>
    </lineage>
</organism>
<dbReference type="Proteomes" id="UP000216008">
    <property type="component" value="Unassembled WGS sequence"/>
</dbReference>
<keyword evidence="4" id="KW-0067">ATP-binding</keyword>
<evidence type="ECO:0000313" key="10">
    <source>
        <dbReference type="Proteomes" id="UP000216008"/>
    </source>
</evidence>
<comment type="caution">
    <text evidence="9">The sequence shown here is derived from an EMBL/GenBank/DDBJ whole genome shotgun (WGS) entry which is preliminary data.</text>
</comment>
<dbReference type="GO" id="GO:0070733">
    <property type="term" value="F:AMPylase activity"/>
    <property type="evidence" value="ECO:0007669"/>
    <property type="project" value="UniProtKB-EC"/>
</dbReference>
<evidence type="ECO:0000256" key="2">
    <source>
        <dbReference type="ARBA" id="ARBA00022695"/>
    </source>
</evidence>
<evidence type="ECO:0000256" key="6">
    <source>
        <dbReference type="ARBA" id="ARBA00047939"/>
    </source>
</evidence>
<evidence type="ECO:0000256" key="7">
    <source>
        <dbReference type="ARBA" id="ARBA00048696"/>
    </source>
</evidence>
<evidence type="ECO:0000256" key="3">
    <source>
        <dbReference type="ARBA" id="ARBA00022741"/>
    </source>
</evidence>
<keyword evidence="3" id="KW-0547">Nucleotide-binding</keyword>
<gene>
    <name evidence="9" type="ORF">A3Q24_00190</name>
</gene>
<evidence type="ECO:0000256" key="1">
    <source>
        <dbReference type="ARBA" id="ARBA00022679"/>
    </source>
</evidence>
<evidence type="ECO:0000256" key="5">
    <source>
        <dbReference type="ARBA" id="ARBA00034531"/>
    </source>
</evidence>
<evidence type="ECO:0000256" key="4">
    <source>
        <dbReference type="ARBA" id="ARBA00022840"/>
    </source>
</evidence>
<keyword evidence="2" id="KW-0548">Nucleotidyltransferase</keyword>
<dbReference type="Pfam" id="PF02661">
    <property type="entry name" value="Fic"/>
    <property type="match status" value="1"/>
</dbReference>
<dbReference type="SUPFAM" id="SSF140931">
    <property type="entry name" value="Fic-like"/>
    <property type="match status" value="1"/>
</dbReference>
<sequence>MSKQEDDQYHENRFLYKNGTLKNKLGIKNTKDLSNVEYLGSASRALVLIKKQPEIRSINELQAIHKVMFGWLYDWAGKIRDYDLSKNGYGFLEGDRQEFGIQNINNKINQKNELDTLNNKDYAELLDELNYLHPFREGNGRSTKLFLQCFAANHEQVLDYPRKNNEMIEAQNNADIDKISELIQVQNSPSREAAFQQLKYLQTNSMKKEKARLAALERRRRLER</sequence>
<dbReference type="GO" id="GO:0005524">
    <property type="term" value="F:ATP binding"/>
    <property type="evidence" value="ECO:0007669"/>
    <property type="project" value="UniProtKB-KW"/>
</dbReference>
<name>A0A267MER5_LACJH</name>
<accession>A0A267MER5</accession>
<proteinExistence type="predicted"/>
<dbReference type="PANTHER" id="PTHR39560:SF1">
    <property type="entry name" value="PROTEIN ADENYLYLTRANSFERASE FIC-RELATED"/>
    <property type="match status" value="1"/>
</dbReference>
<dbReference type="Gene3D" id="1.10.3290.10">
    <property type="entry name" value="Fido-like domain"/>
    <property type="match status" value="1"/>
</dbReference>
<dbReference type="AlphaFoldDB" id="A0A267MER5"/>
<evidence type="ECO:0000313" key="9">
    <source>
        <dbReference type="EMBL" id="PAB57300.1"/>
    </source>
</evidence>
<dbReference type="EMBL" id="NIBD01000002">
    <property type="protein sequence ID" value="PAB57300.1"/>
    <property type="molecule type" value="Genomic_DNA"/>
</dbReference>
<dbReference type="RefSeq" id="WP_095182351.1">
    <property type="nucleotide sequence ID" value="NZ_NIBD01000002.1"/>
</dbReference>